<proteinExistence type="predicted"/>
<keyword evidence="3" id="KW-1185">Reference proteome</keyword>
<gene>
    <name evidence="2" type="ORF">Cni_G09343</name>
</gene>
<dbReference type="Proteomes" id="UP001327560">
    <property type="component" value="Chromosome 3"/>
</dbReference>
<name>A0AAQ3Q9I9_9LILI</name>
<reference evidence="2 3" key="1">
    <citation type="submission" date="2023-10" db="EMBL/GenBank/DDBJ databases">
        <title>Chromosome-scale genome assembly provides insights into flower coloration mechanisms of Canna indica.</title>
        <authorList>
            <person name="Li C."/>
        </authorList>
    </citation>
    <scope>NUCLEOTIDE SEQUENCE [LARGE SCALE GENOMIC DNA]</scope>
    <source>
        <tissue evidence="2">Flower</tissue>
    </source>
</reference>
<dbReference type="AlphaFoldDB" id="A0AAQ3Q9I9"/>
<protein>
    <submittedName>
        <fullName evidence="2">Uncharacterized protein</fullName>
    </submittedName>
</protein>
<evidence type="ECO:0000313" key="2">
    <source>
        <dbReference type="EMBL" id="WOL00630.1"/>
    </source>
</evidence>
<evidence type="ECO:0000313" key="3">
    <source>
        <dbReference type="Proteomes" id="UP001327560"/>
    </source>
</evidence>
<accession>A0AAQ3Q9I9</accession>
<feature type="region of interest" description="Disordered" evidence="1">
    <location>
        <begin position="176"/>
        <end position="223"/>
    </location>
</feature>
<evidence type="ECO:0000256" key="1">
    <source>
        <dbReference type="SAM" id="MobiDB-lite"/>
    </source>
</evidence>
<sequence length="223" mass="23489">MTITPELKSVTLFSVALISDMVKRKSIPEHEGVGVDEDDIVIVGELPEPELVVVPLVVSVALRLGVPDSLDRSHLPPGGFEAAAVAVADRFVDEDDEVPHGSCEANALHHRNRAADVLLRRVQYLGVWFSASHLSVHAHCSTAAPQAVLHRLTIELQPPGLQLLRPDGAVVAPIEATSASTGQTPARPDAARLKGVDAGSGIAPPTSKGRTPVLNKADSTQTS</sequence>
<dbReference type="EMBL" id="CP136892">
    <property type="protein sequence ID" value="WOL00630.1"/>
    <property type="molecule type" value="Genomic_DNA"/>
</dbReference>
<organism evidence="2 3">
    <name type="scientific">Canna indica</name>
    <name type="common">Indian-shot</name>
    <dbReference type="NCBI Taxonomy" id="4628"/>
    <lineage>
        <taxon>Eukaryota</taxon>
        <taxon>Viridiplantae</taxon>
        <taxon>Streptophyta</taxon>
        <taxon>Embryophyta</taxon>
        <taxon>Tracheophyta</taxon>
        <taxon>Spermatophyta</taxon>
        <taxon>Magnoliopsida</taxon>
        <taxon>Liliopsida</taxon>
        <taxon>Zingiberales</taxon>
        <taxon>Cannaceae</taxon>
        <taxon>Canna</taxon>
    </lineage>
</organism>